<evidence type="ECO:0000256" key="2">
    <source>
        <dbReference type="SAM" id="SignalP"/>
    </source>
</evidence>
<dbReference type="Proteomes" id="UP001064971">
    <property type="component" value="Plasmid pDAETH-2"/>
</dbReference>
<feature type="region of interest" description="Disordered" evidence="1">
    <location>
        <begin position="21"/>
        <end position="40"/>
    </location>
</feature>
<sequence>MLRRSLLLSVLGASLLAGCSNSGTPSAQGPSSGAAPAAAAPSFDPWGQKPVLGFLLLTQDETLAAEVRDLFAVLGLSEAEREQLLNLAQREQEGEAALRAQYRRQAAEGQIAPQAVSQQNLQLQRVVDTTDAGVRALLGDRYDTFRAWVRAAWARQQARSSSADTGMVSPQAVSWPVLRVGSSGQSVTSLQHLLLAHGHSVGVDGQFGSQTEAAVRSFQQSRGLSADGIVGEQTWTALVITVREGSTGEAVKAVQKELGVTADGQFGPQTKSAVVSFQQSRGLTADGIVGPNTWRELVGSSNGGGGSCRVYATQFQQEAGTPSEQVALPDKYLKFANRGWTSPYKSPPYTVQITRGTTVVGGLKVYEVGPWNENDNYWSSARRKFASAGSCVPEAQAAYLNNYNGGRDEFGRVVGNPAGIDLSPAAARRLGLGSLQNGYVVVSYSDLP</sequence>
<feature type="signal peptide" evidence="2">
    <location>
        <begin position="1"/>
        <end position="22"/>
    </location>
</feature>
<feature type="domain" description="Peptidoglycan binding-like" evidence="3">
    <location>
        <begin position="259"/>
        <end position="297"/>
    </location>
</feature>
<organism evidence="4 5">
    <name type="scientific">Deinococcus aetherius</name>
    <dbReference type="NCBI Taxonomy" id="200252"/>
    <lineage>
        <taxon>Bacteria</taxon>
        <taxon>Thermotogati</taxon>
        <taxon>Deinococcota</taxon>
        <taxon>Deinococci</taxon>
        <taxon>Deinococcales</taxon>
        <taxon>Deinococcaceae</taxon>
        <taxon>Deinococcus</taxon>
    </lineage>
</organism>
<keyword evidence="2" id="KW-0732">Signal</keyword>
<dbReference type="Gene3D" id="1.10.101.10">
    <property type="entry name" value="PGBD-like superfamily/PGBD"/>
    <property type="match status" value="2"/>
</dbReference>
<protein>
    <recommendedName>
        <fullName evidence="3">Peptidoglycan binding-like domain-containing protein</fullName>
    </recommendedName>
</protein>
<reference evidence="4" key="1">
    <citation type="submission" date="2022-07" db="EMBL/GenBank/DDBJ databases">
        <title>Complete Genome Sequence of the Radioresistant Bacterium Deinococcus aetherius ST0316, Isolated from the Air Dust collected in Lower Stratosphere above Japan.</title>
        <authorList>
            <person name="Satoh K."/>
            <person name="Hagiwara K."/>
            <person name="Katsumata K."/>
            <person name="Kubo A."/>
            <person name="Yokobori S."/>
            <person name="Yamagishi A."/>
            <person name="Oono Y."/>
            <person name="Narumi I."/>
        </authorList>
    </citation>
    <scope>NUCLEOTIDE SEQUENCE</scope>
    <source>
        <strain evidence="4">ST0316</strain>
        <plasmid evidence="4">pDAETH-2</plasmid>
    </source>
</reference>
<dbReference type="InterPro" id="IPR036365">
    <property type="entry name" value="PGBD-like_sf"/>
</dbReference>
<proteinExistence type="predicted"/>
<name>A0ABM8AKI9_9DEIO</name>
<evidence type="ECO:0000259" key="3">
    <source>
        <dbReference type="Pfam" id="PF01471"/>
    </source>
</evidence>
<dbReference type="PANTHER" id="PTHR41533:SF1">
    <property type="entry name" value="L,D-TRANSPEPTIDASE YCBB-RELATED"/>
    <property type="match status" value="1"/>
</dbReference>
<keyword evidence="4" id="KW-0614">Plasmid</keyword>
<gene>
    <name evidence="4" type="ORF">DAETH_42910</name>
</gene>
<dbReference type="InterPro" id="IPR036366">
    <property type="entry name" value="PGBDSf"/>
</dbReference>
<feature type="domain" description="Peptidoglycan binding-like" evidence="3">
    <location>
        <begin position="183"/>
        <end position="238"/>
    </location>
</feature>
<dbReference type="EMBL" id="AP026562">
    <property type="protein sequence ID" value="BDP44322.1"/>
    <property type="molecule type" value="Genomic_DNA"/>
</dbReference>
<keyword evidence="5" id="KW-1185">Reference proteome</keyword>
<evidence type="ECO:0000256" key="1">
    <source>
        <dbReference type="SAM" id="MobiDB-lite"/>
    </source>
</evidence>
<geneLocation type="plasmid" evidence="4 5">
    <name>pDAETH-2</name>
</geneLocation>
<dbReference type="PROSITE" id="PS51257">
    <property type="entry name" value="PROKAR_LIPOPROTEIN"/>
    <property type="match status" value="1"/>
</dbReference>
<dbReference type="Pfam" id="PF01471">
    <property type="entry name" value="PG_binding_1"/>
    <property type="match status" value="2"/>
</dbReference>
<dbReference type="InterPro" id="IPR052905">
    <property type="entry name" value="LD-transpeptidase_YkuD-like"/>
</dbReference>
<dbReference type="RefSeq" id="WP_264778172.1">
    <property type="nucleotide sequence ID" value="NZ_AP026562.1"/>
</dbReference>
<accession>A0ABM8AKI9</accession>
<evidence type="ECO:0000313" key="5">
    <source>
        <dbReference type="Proteomes" id="UP001064971"/>
    </source>
</evidence>
<dbReference type="InterPro" id="IPR002477">
    <property type="entry name" value="Peptidoglycan-bd-like"/>
</dbReference>
<dbReference type="PANTHER" id="PTHR41533">
    <property type="entry name" value="L,D-TRANSPEPTIDASE HI_1667-RELATED"/>
    <property type="match status" value="1"/>
</dbReference>
<evidence type="ECO:0000313" key="4">
    <source>
        <dbReference type="EMBL" id="BDP44322.1"/>
    </source>
</evidence>
<dbReference type="SUPFAM" id="SSF47090">
    <property type="entry name" value="PGBD-like"/>
    <property type="match status" value="2"/>
</dbReference>
<feature type="chain" id="PRO_5046136698" description="Peptidoglycan binding-like domain-containing protein" evidence="2">
    <location>
        <begin position="23"/>
        <end position="448"/>
    </location>
</feature>